<evidence type="ECO:0000256" key="6">
    <source>
        <dbReference type="PROSITE-ProRule" id="PRU00076"/>
    </source>
</evidence>
<gene>
    <name evidence="12" type="ORF">AAFF_G00314450</name>
</gene>
<evidence type="ECO:0000256" key="5">
    <source>
        <dbReference type="ARBA" id="ARBA00023180"/>
    </source>
</evidence>
<dbReference type="SUPFAM" id="SSF57196">
    <property type="entry name" value="EGF/Laminin"/>
    <property type="match status" value="1"/>
</dbReference>
<dbReference type="GO" id="GO:0007173">
    <property type="term" value="P:epidermal growth factor receptor signaling pathway"/>
    <property type="evidence" value="ECO:0007669"/>
    <property type="project" value="TreeGrafter"/>
</dbReference>
<dbReference type="FunFam" id="2.120.10.30:FF:000241">
    <property type="entry name" value="Low-density lipoprotein receptor-related protein 6"/>
    <property type="match status" value="1"/>
</dbReference>
<dbReference type="GO" id="GO:0008083">
    <property type="term" value="F:growth factor activity"/>
    <property type="evidence" value="ECO:0007669"/>
    <property type="project" value="TreeGrafter"/>
</dbReference>
<dbReference type="Proteomes" id="UP001221898">
    <property type="component" value="Unassembled WGS sequence"/>
</dbReference>
<evidence type="ECO:0000256" key="7">
    <source>
        <dbReference type="PROSITE-ProRule" id="PRU00461"/>
    </source>
</evidence>
<dbReference type="FunFam" id="2.10.25.10:FF:000010">
    <property type="entry name" value="Pro-epidermal growth factor"/>
    <property type="match status" value="1"/>
</dbReference>
<feature type="repeat" description="LDL-receptor class B" evidence="7">
    <location>
        <begin position="476"/>
        <end position="518"/>
    </location>
</feature>
<dbReference type="CDD" id="cd00054">
    <property type="entry name" value="EGF_CA"/>
    <property type="match status" value="2"/>
</dbReference>
<evidence type="ECO:0000256" key="1">
    <source>
        <dbReference type="ARBA" id="ARBA00022536"/>
    </source>
</evidence>
<comment type="caution">
    <text evidence="6">Lacks conserved residue(s) required for the propagation of feature annotation.</text>
</comment>
<dbReference type="Pfam" id="PF00058">
    <property type="entry name" value="Ldl_recept_b"/>
    <property type="match status" value="3"/>
</dbReference>
<feature type="repeat" description="LDL-receptor class B" evidence="7">
    <location>
        <begin position="519"/>
        <end position="561"/>
    </location>
</feature>
<dbReference type="GO" id="GO:0005886">
    <property type="term" value="C:plasma membrane"/>
    <property type="evidence" value="ECO:0007669"/>
    <property type="project" value="TreeGrafter"/>
</dbReference>
<dbReference type="PROSITE" id="PS50026">
    <property type="entry name" value="EGF_3"/>
    <property type="match status" value="4"/>
</dbReference>
<dbReference type="InterPro" id="IPR011042">
    <property type="entry name" value="6-blade_b-propeller_TolB-like"/>
</dbReference>
<keyword evidence="3" id="KW-0677">Repeat</keyword>
<dbReference type="PROSITE" id="PS01187">
    <property type="entry name" value="EGF_CA"/>
    <property type="match status" value="2"/>
</dbReference>
<feature type="transmembrane region" description="Helical" evidence="9">
    <location>
        <begin position="957"/>
        <end position="980"/>
    </location>
</feature>
<dbReference type="EMBL" id="JAINUG010000465">
    <property type="protein sequence ID" value="KAJ8367595.1"/>
    <property type="molecule type" value="Genomic_DNA"/>
</dbReference>
<evidence type="ECO:0000256" key="2">
    <source>
        <dbReference type="ARBA" id="ARBA00022729"/>
    </source>
</evidence>
<evidence type="ECO:0000256" key="8">
    <source>
        <dbReference type="SAM" id="MobiDB-lite"/>
    </source>
</evidence>
<dbReference type="GO" id="GO:0008284">
    <property type="term" value="P:positive regulation of cell population proliferation"/>
    <property type="evidence" value="ECO:0007669"/>
    <property type="project" value="TreeGrafter"/>
</dbReference>
<proteinExistence type="predicted"/>
<dbReference type="SUPFAM" id="SSF63825">
    <property type="entry name" value="YWTD domain"/>
    <property type="match status" value="2"/>
</dbReference>
<feature type="repeat" description="LDL-receptor class B" evidence="7">
    <location>
        <begin position="606"/>
        <end position="648"/>
    </location>
</feature>
<dbReference type="InterPro" id="IPR018097">
    <property type="entry name" value="EGF_Ca-bd_CS"/>
</dbReference>
<evidence type="ECO:0000313" key="12">
    <source>
        <dbReference type="EMBL" id="KAJ8367595.1"/>
    </source>
</evidence>
<keyword evidence="13" id="KW-1185">Reference proteome</keyword>
<evidence type="ECO:0000259" key="11">
    <source>
        <dbReference type="PROSITE" id="PS50026"/>
    </source>
</evidence>
<dbReference type="PROSITE" id="PS51120">
    <property type="entry name" value="LDLRB"/>
    <property type="match status" value="5"/>
</dbReference>
<dbReference type="FunFam" id="2.10.25.10:FF:000038">
    <property type="entry name" value="Fibrillin 2"/>
    <property type="match status" value="1"/>
</dbReference>
<keyword evidence="9" id="KW-1133">Transmembrane helix</keyword>
<evidence type="ECO:0000256" key="9">
    <source>
        <dbReference type="SAM" id="Phobius"/>
    </source>
</evidence>
<sequence>MFFAAFVTVLLDFVVPSGALGPQEACWGRYRSANGSCVEAYLVFGHNQAIFRIDADGGNERRMVANTGSLVLLDFDYMDGRLYWADTDTGLIQSSLLNGTQRQKLHSDGKGIAGFAVDWIHNQVVWTNQEKGTMKRVGSNGKNLRILLENLSQPGSVAIDPNDRFIFWVSHGISPSIQRSNLDGEMTSTVLKTSDRLTTLSLDFSDKRLFWVQFGLEHRGAIGSCDYNGNIINIIKQPPLVQPWGVSLFLEHVYYTDSNTRTIKRLNKYTGDEAVTITLKYPLHPPTDIKMVHPLKQPLVEDPPNILTDEACDALDGSCSSVCSRDRDTGMCRCTDGFVLSKLGDRCEDVNECALWTHGCTLGCQNVPGSYVCTCPAGFLLLPDMKTCHGCSSRDNGGCSQRCVTLSPSRWECGCLPGYRIHADGKRCTATGPAPYLLLANIIDIRRINLDGTGDQSLLEETGGAVRALDYDPVQAKVYFASTALKQIERASLDGSGREVLVSEGVDLPEGVAVDWINRLLYWTDQGLSTIERCELNGLNREAIITHGLQKPRGIAIHPAAKRLFWTDVGAAPAVESTSLDGAERSVIAAAGLVSPTGLAIDYTADRLYWCDSDRGVVEVAGLDGSDRRILSENEVGRPLHIAVFEDLVWVTDWHHHLVLRVDKRTGRNLGRLHSNVAHPASIVIVHPLAKPVESRKRQYPDPVPLRNRTLNDGVMTSGPSHSPLSVAEEEQEPNPTLVTEKMVSDQDDCFSVQCDKHAQCLSSGYSATCQCVEGFEGDGTLCVDVDECLMGLALCSGQHAECMNTQGGYLCQCRSGFSWDGVHCSDIDECKLGIHNCDRNGKCFNSVGSYQCRCPAGYSGTGFACQAVSVHPLPPVAASGSPPPTTAQWQEDRTVERCPPSHDTYCLYEGVCFYFPEMESYGCNCVRGYMGERCQFSDLEWKELQRAEEASRRRDLTMGICTVGLITLLSLATYISYFYGSMKLFRKCPPNDDMSDTSTCDEESTTDTSSCTPMVKVWLLRKWRRCPRTAGTFSHHLSMGPVHLKSINNLMFLDEPLPTPPQLITFADNTPFEMLRPRCPDQDIMPEVPTVEGPRGKSITPEMMLGPGHGHQYKLSVSDTL</sequence>
<dbReference type="PANTHER" id="PTHR46513:SF5">
    <property type="entry name" value="PRO-EPIDERMAL GROWTH FACTOR"/>
    <property type="match status" value="1"/>
</dbReference>
<dbReference type="SMART" id="SM00135">
    <property type="entry name" value="LY"/>
    <property type="match status" value="9"/>
</dbReference>
<keyword evidence="9" id="KW-0472">Membrane</keyword>
<dbReference type="InterPro" id="IPR000152">
    <property type="entry name" value="EGF-type_Asp/Asn_hydroxyl_site"/>
</dbReference>
<dbReference type="GO" id="GO:0005509">
    <property type="term" value="F:calcium ion binding"/>
    <property type="evidence" value="ECO:0007669"/>
    <property type="project" value="InterPro"/>
</dbReference>
<feature type="chain" id="PRO_5042238253" description="EGF-like domain-containing protein" evidence="10">
    <location>
        <begin position="20"/>
        <end position="1122"/>
    </location>
</feature>
<dbReference type="Gene3D" id="2.10.25.10">
    <property type="entry name" value="Laminin"/>
    <property type="match status" value="6"/>
</dbReference>
<feature type="disulfide bond" evidence="6">
    <location>
        <begin position="907"/>
        <end position="924"/>
    </location>
</feature>
<feature type="domain" description="EGF-like" evidence="11">
    <location>
        <begin position="785"/>
        <end position="826"/>
    </location>
</feature>
<dbReference type="FunFam" id="2.10.25.10:FF:000362">
    <property type="entry name" value="Pro-epidermal growth factor"/>
    <property type="match status" value="1"/>
</dbReference>
<dbReference type="GO" id="GO:0060070">
    <property type="term" value="P:canonical Wnt signaling pathway"/>
    <property type="evidence" value="ECO:0007669"/>
    <property type="project" value="TreeGrafter"/>
</dbReference>
<feature type="signal peptide" evidence="10">
    <location>
        <begin position="1"/>
        <end position="19"/>
    </location>
</feature>
<dbReference type="PROSITE" id="PS01186">
    <property type="entry name" value="EGF_2"/>
    <property type="match status" value="5"/>
</dbReference>
<keyword evidence="2 10" id="KW-0732">Signal</keyword>
<feature type="domain" description="EGF-like" evidence="11">
    <location>
        <begin position="827"/>
        <end position="867"/>
    </location>
</feature>
<dbReference type="GO" id="GO:0042813">
    <property type="term" value="F:Wnt receptor activity"/>
    <property type="evidence" value="ECO:0007669"/>
    <property type="project" value="TreeGrafter"/>
</dbReference>
<accession>A0AAD7VZV4</accession>
<name>A0AAD7VZV4_9TELE</name>
<feature type="disulfide bond" evidence="6">
    <location>
        <begin position="926"/>
        <end position="935"/>
    </location>
</feature>
<dbReference type="PANTHER" id="PTHR46513">
    <property type="entry name" value="VITELLOGENIN RECEPTOR-LIKE PROTEIN-RELATED-RELATED"/>
    <property type="match status" value="1"/>
</dbReference>
<dbReference type="AlphaFoldDB" id="A0AAD7VZV4"/>
<evidence type="ECO:0000256" key="10">
    <source>
        <dbReference type="SAM" id="SignalP"/>
    </source>
</evidence>
<keyword evidence="9" id="KW-0812">Transmembrane</keyword>
<dbReference type="InterPro" id="IPR049883">
    <property type="entry name" value="NOTCH1_EGF-like"/>
</dbReference>
<protein>
    <recommendedName>
        <fullName evidence="11">EGF-like domain-containing protein</fullName>
    </recommendedName>
</protein>
<dbReference type="PROSITE" id="PS00010">
    <property type="entry name" value="ASX_HYDROXYL"/>
    <property type="match status" value="2"/>
</dbReference>
<dbReference type="FunFam" id="2.120.10.30:FF:000036">
    <property type="entry name" value="Pro-epidermal growth factor"/>
    <property type="match status" value="1"/>
</dbReference>
<dbReference type="GO" id="GO:0043410">
    <property type="term" value="P:positive regulation of MAPK cascade"/>
    <property type="evidence" value="ECO:0007669"/>
    <property type="project" value="TreeGrafter"/>
</dbReference>
<dbReference type="InterPro" id="IPR001881">
    <property type="entry name" value="EGF-like_Ca-bd_dom"/>
</dbReference>
<organism evidence="12 13">
    <name type="scientific">Aldrovandia affinis</name>
    <dbReference type="NCBI Taxonomy" id="143900"/>
    <lineage>
        <taxon>Eukaryota</taxon>
        <taxon>Metazoa</taxon>
        <taxon>Chordata</taxon>
        <taxon>Craniata</taxon>
        <taxon>Vertebrata</taxon>
        <taxon>Euteleostomi</taxon>
        <taxon>Actinopterygii</taxon>
        <taxon>Neopterygii</taxon>
        <taxon>Teleostei</taxon>
        <taxon>Notacanthiformes</taxon>
        <taxon>Halosauridae</taxon>
        <taxon>Aldrovandia</taxon>
    </lineage>
</organism>
<dbReference type="Gene3D" id="2.120.10.30">
    <property type="entry name" value="TolB, C-terminal domain"/>
    <property type="match status" value="2"/>
</dbReference>
<keyword evidence="1 6" id="KW-0245">EGF-like domain</keyword>
<feature type="repeat" description="LDL-receptor class B" evidence="7">
    <location>
        <begin position="80"/>
        <end position="121"/>
    </location>
</feature>
<dbReference type="SMART" id="SM00181">
    <property type="entry name" value="EGF"/>
    <property type="match status" value="7"/>
</dbReference>
<dbReference type="InterPro" id="IPR000742">
    <property type="entry name" value="EGF"/>
</dbReference>
<dbReference type="PROSITE" id="PS00022">
    <property type="entry name" value="EGF_1"/>
    <property type="match status" value="1"/>
</dbReference>
<dbReference type="InterPro" id="IPR009030">
    <property type="entry name" value="Growth_fac_rcpt_cys_sf"/>
</dbReference>
<evidence type="ECO:0000313" key="13">
    <source>
        <dbReference type="Proteomes" id="UP001221898"/>
    </source>
</evidence>
<evidence type="ECO:0000256" key="3">
    <source>
        <dbReference type="ARBA" id="ARBA00022737"/>
    </source>
</evidence>
<feature type="domain" description="EGF-like" evidence="11">
    <location>
        <begin position="895"/>
        <end position="936"/>
    </location>
</feature>
<dbReference type="GO" id="GO:0030855">
    <property type="term" value="P:epithelial cell differentiation"/>
    <property type="evidence" value="ECO:0007669"/>
    <property type="project" value="UniProtKB-ARBA"/>
</dbReference>
<comment type="caution">
    <text evidence="12">The sequence shown here is derived from an EMBL/GenBank/DDBJ whole genome shotgun (WGS) entry which is preliminary data.</text>
</comment>
<evidence type="ECO:0000256" key="4">
    <source>
        <dbReference type="ARBA" id="ARBA00023157"/>
    </source>
</evidence>
<keyword evidence="5" id="KW-0325">Glycoprotein</keyword>
<feature type="repeat" description="LDL-receptor class B" evidence="7">
    <location>
        <begin position="562"/>
        <end position="605"/>
    </location>
</feature>
<dbReference type="InterPro" id="IPR000033">
    <property type="entry name" value="LDLR_classB_rpt"/>
</dbReference>
<dbReference type="InterPro" id="IPR050778">
    <property type="entry name" value="Cueball_EGF_LRP_Nidogen"/>
</dbReference>
<dbReference type="Pfam" id="PF07645">
    <property type="entry name" value="EGF_CA"/>
    <property type="match status" value="3"/>
</dbReference>
<keyword evidence="4 6" id="KW-1015">Disulfide bond</keyword>
<dbReference type="GO" id="GO:0017147">
    <property type="term" value="F:Wnt-protein binding"/>
    <property type="evidence" value="ECO:0007669"/>
    <property type="project" value="TreeGrafter"/>
</dbReference>
<dbReference type="SUPFAM" id="SSF57184">
    <property type="entry name" value="Growth factor receptor domain"/>
    <property type="match status" value="2"/>
</dbReference>
<reference evidence="12" key="1">
    <citation type="journal article" date="2023" name="Science">
        <title>Genome structures resolve the early diversification of teleost fishes.</title>
        <authorList>
            <person name="Parey E."/>
            <person name="Louis A."/>
            <person name="Montfort J."/>
            <person name="Bouchez O."/>
            <person name="Roques C."/>
            <person name="Iampietro C."/>
            <person name="Lluch J."/>
            <person name="Castinel A."/>
            <person name="Donnadieu C."/>
            <person name="Desvignes T."/>
            <person name="Floi Bucao C."/>
            <person name="Jouanno E."/>
            <person name="Wen M."/>
            <person name="Mejri S."/>
            <person name="Dirks R."/>
            <person name="Jansen H."/>
            <person name="Henkel C."/>
            <person name="Chen W.J."/>
            <person name="Zahm M."/>
            <person name="Cabau C."/>
            <person name="Klopp C."/>
            <person name="Thompson A.W."/>
            <person name="Robinson-Rechavi M."/>
            <person name="Braasch I."/>
            <person name="Lecointre G."/>
            <person name="Bobe J."/>
            <person name="Postlethwait J.H."/>
            <person name="Berthelot C."/>
            <person name="Roest Crollius H."/>
            <person name="Guiguen Y."/>
        </authorList>
    </citation>
    <scope>NUCLEOTIDE SEQUENCE</scope>
    <source>
        <strain evidence="12">NC1722</strain>
    </source>
</reference>
<feature type="region of interest" description="Disordered" evidence="8">
    <location>
        <begin position="696"/>
        <end position="732"/>
    </location>
</feature>
<dbReference type="SMART" id="SM00179">
    <property type="entry name" value="EGF_CA"/>
    <property type="match status" value="4"/>
</dbReference>
<feature type="domain" description="EGF-like" evidence="11">
    <location>
        <begin position="746"/>
        <end position="784"/>
    </location>
</feature>